<dbReference type="AlphaFoldDB" id="A0AAV5EKB5"/>
<dbReference type="InterPro" id="IPR002902">
    <property type="entry name" value="GNK2"/>
</dbReference>
<dbReference type="Proteomes" id="UP001054889">
    <property type="component" value="Unassembled WGS sequence"/>
</dbReference>
<gene>
    <name evidence="4" type="primary">gb11468</name>
    <name evidence="4" type="ORF">PR202_gb11468</name>
</gene>
<keyword evidence="2" id="KW-0677">Repeat</keyword>
<protein>
    <recommendedName>
        <fullName evidence="3">Gnk2-homologous domain-containing protein</fullName>
    </recommendedName>
</protein>
<dbReference type="CDD" id="cd23509">
    <property type="entry name" value="Gnk2-like"/>
    <property type="match status" value="1"/>
</dbReference>
<evidence type="ECO:0000259" key="3">
    <source>
        <dbReference type="PROSITE" id="PS51473"/>
    </source>
</evidence>
<reference evidence="4" key="2">
    <citation type="submission" date="2021-12" db="EMBL/GenBank/DDBJ databases">
        <title>Resequencing data analysis of finger millet.</title>
        <authorList>
            <person name="Hatakeyama M."/>
            <person name="Aluri S."/>
            <person name="Balachadran M.T."/>
            <person name="Sivarajan S.R."/>
            <person name="Poveda L."/>
            <person name="Shimizu-Inatsugi R."/>
            <person name="Schlapbach R."/>
            <person name="Sreeman S.M."/>
            <person name="Shimizu K.K."/>
        </authorList>
    </citation>
    <scope>NUCLEOTIDE SEQUENCE</scope>
</reference>
<proteinExistence type="predicted"/>
<reference evidence="4" key="1">
    <citation type="journal article" date="2018" name="DNA Res.">
        <title>Multiple hybrid de novo genome assembly of finger millet, an orphan allotetraploid crop.</title>
        <authorList>
            <person name="Hatakeyama M."/>
            <person name="Aluri S."/>
            <person name="Balachadran M.T."/>
            <person name="Sivarajan S.R."/>
            <person name="Patrignani A."/>
            <person name="Gruter S."/>
            <person name="Poveda L."/>
            <person name="Shimizu-Inatsugi R."/>
            <person name="Baeten J."/>
            <person name="Francoijs K.J."/>
            <person name="Nataraja K.N."/>
            <person name="Reddy Y.A.N."/>
            <person name="Phadnis S."/>
            <person name="Ravikumar R.L."/>
            <person name="Schlapbach R."/>
            <person name="Sreeman S.M."/>
            <person name="Shimizu K.K."/>
        </authorList>
    </citation>
    <scope>NUCLEOTIDE SEQUENCE</scope>
</reference>
<accession>A0AAV5EKB5</accession>
<evidence type="ECO:0000313" key="4">
    <source>
        <dbReference type="EMBL" id="GJN23789.1"/>
    </source>
</evidence>
<evidence type="ECO:0000256" key="1">
    <source>
        <dbReference type="ARBA" id="ARBA00022729"/>
    </source>
</evidence>
<dbReference type="Gene3D" id="3.30.430.20">
    <property type="entry name" value="Gnk2 domain, C-X8-C-X2-C motif"/>
    <property type="match status" value="1"/>
</dbReference>
<evidence type="ECO:0000313" key="5">
    <source>
        <dbReference type="Proteomes" id="UP001054889"/>
    </source>
</evidence>
<keyword evidence="5" id="KW-1185">Reference proteome</keyword>
<comment type="caution">
    <text evidence="4">The sequence shown here is derived from an EMBL/GenBank/DDBJ whole genome shotgun (WGS) entry which is preliminary data.</text>
</comment>
<keyword evidence="1" id="KW-0732">Signal</keyword>
<dbReference type="InterPro" id="IPR038408">
    <property type="entry name" value="GNK2_sf"/>
</dbReference>
<dbReference type="PANTHER" id="PTHR32099">
    <property type="entry name" value="CYSTEINE-RICH REPEAT SECRETORY PROTEIN"/>
    <property type="match status" value="1"/>
</dbReference>
<dbReference type="PANTHER" id="PTHR32099:SF42">
    <property type="entry name" value="CYSTEINE-RICH RECEPTOR-LIKE PROTEIN KINASE 9-RELATED"/>
    <property type="match status" value="1"/>
</dbReference>
<feature type="domain" description="Gnk2-homologous" evidence="3">
    <location>
        <begin position="26"/>
        <end position="134"/>
    </location>
</feature>
<evidence type="ECO:0000256" key="2">
    <source>
        <dbReference type="ARBA" id="ARBA00022737"/>
    </source>
</evidence>
<sequence length="135" mass="14893">MATMISVVYVLQLTLFCDRNNAFSFRIMDFDCFKSSSYGLNSTYNSNVLTLLSSLATKKCSSSPGGFATGTLGGAPDQLRGLAPCRGDGNSYASFHEFTRDYAFDKGTDDDCRSVKFGSIYFYACLLRYFGINFV</sequence>
<dbReference type="EMBL" id="BQKI01000076">
    <property type="protein sequence ID" value="GJN23789.1"/>
    <property type="molecule type" value="Genomic_DNA"/>
</dbReference>
<dbReference type="Pfam" id="PF01657">
    <property type="entry name" value="Stress-antifung"/>
    <property type="match status" value="1"/>
</dbReference>
<organism evidence="4 5">
    <name type="scientific">Eleusine coracana subsp. coracana</name>
    <dbReference type="NCBI Taxonomy" id="191504"/>
    <lineage>
        <taxon>Eukaryota</taxon>
        <taxon>Viridiplantae</taxon>
        <taxon>Streptophyta</taxon>
        <taxon>Embryophyta</taxon>
        <taxon>Tracheophyta</taxon>
        <taxon>Spermatophyta</taxon>
        <taxon>Magnoliopsida</taxon>
        <taxon>Liliopsida</taxon>
        <taxon>Poales</taxon>
        <taxon>Poaceae</taxon>
        <taxon>PACMAD clade</taxon>
        <taxon>Chloridoideae</taxon>
        <taxon>Cynodonteae</taxon>
        <taxon>Eleusininae</taxon>
        <taxon>Eleusine</taxon>
    </lineage>
</organism>
<dbReference type="PROSITE" id="PS51473">
    <property type="entry name" value="GNK2"/>
    <property type="match status" value="1"/>
</dbReference>
<name>A0AAV5EKB5_ELECO</name>